<protein>
    <submittedName>
        <fullName evidence="2">Uncharacterized protein</fullName>
    </submittedName>
</protein>
<dbReference type="RefSeq" id="WP_395417560.1">
    <property type="nucleotide sequence ID" value="NZ_JBIPKE010000017.1"/>
</dbReference>
<evidence type="ECO:0000313" key="3">
    <source>
        <dbReference type="Proteomes" id="UP001610063"/>
    </source>
</evidence>
<proteinExistence type="predicted"/>
<sequence length="216" mass="24225">MANNLDRLFRENLDQFEVTPQASSWEQVQGQIAGKKGFWVTPMKIAAAIVVLLAATIVVINLSEKEQQGDYLSAIDHPEYQDRYSFRLELPSVNLENTVAPVVATQPKIKAQKASQTITEKADFEEITYEAISVASLKNFQLEAELPVRNQLKISGLPKQETPAVKITYIATHQPQTDSLKVNKFNTLIAYFSNDVSPTEILADIREVKDNLFSKN</sequence>
<keyword evidence="1" id="KW-0812">Transmembrane</keyword>
<comment type="caution">
    <text evidence="2">The sequence shown here is derived from an EMBL/GenBank/DDBJ whole genome shotgun (WGS) entry which is preliminary data.</text>
</comment>
<name>A0ABW7N9E2_9BACT</name>
<feature type="transmembrane region" description="Helical" evidence="1">
    <location>
        <begin position="45"/>
        <end position="63"/>
    </location>
</feature>
<dbReference type="Proteomes" id="UP001610063">
    <property type="component" value="Unassembled WGS sequence"/>
</dbReference>
<evidence type="ECO:0000256" key="1">
    <source>
        <dbReference type="SAM" id="Phobius"/>
    </source>
</evidence>
<keyword evidence="1" id="KW-0472">Membrane</keyword>
<dbReference type="EMBL" id="JBIPKE010000017">
    <property type="protein sequence ID" value="MFH6984149.1"/>
    <property type="molecule type" value="Genomic_DNA"/>
</dbReference>
<keyword evidence="3" id="KW-1185">Reference proteome</keyword>
<accession>A0ABW7N9E2</accession>
<gene>
    <name evidence="2" type="ORF">ACHKAR_11910</name>
</gene>
<keyword evidence="1" id="KW-1133">Transmembrane helix</keyword>
<organism evidence="2 3">
    <name type="scientific">Marinoscillum luteum</name>
    <dbReference type="NCBI Taxonomy" id="861051"/>
    <lineage>
        <taxon>Bacteria</taxon>
        <taxon>Pseudomonadati</taxon>
        <taxon>Bacteroidota</taxon>
        <taxon>Cytophagia</taxon>
        <taxon>Cytophagales</taxon>
        <taxon>Reichenbachiellaceae</taxon>
        <taxon>Marinoscillum</taxon>
    </lineage>
</organism>
<reference evidence="2 3" key="1">
    <citation type="journal article" date="2013" name="Int. J. Syst. Evol. Microbiol.">
        <title>Marinoscillum luteum sp. nov., isolated from marine sediment.</title>
        <authorList>
            <person name="Cha I.T."/>
            <person name="Park S.J."/>
            <person name="Kim S.J."/>
            <person name="Kim J.G."/>
            <person name="Jung M.Y."/>
            <person name="Shin K.S."/>
            <person name="Kwon K.K."/>
            <person name="Yang S.H."/>
            <person name="Seo Y.S."/>
            <person name="Rhee S.K."/>
        </authorList>
    </citation>
    <scope>NUCLEOTIDE SEQUENCE [LARGE SCALE GENOMIC DNA]</scope>
    <source>
        <strain evidence="2 3">KCTC 23939</strain>
    </source>
</reference>
<evidence type="ECO:0000313" key="2">
    <source>
        <dbReference type="EMBL" id="MFH6984149.1"/>
    </source>
</evidence>